<evidence type="ECO:0000313" key="9">
    <source>
        <dbReference type="EMBL" id="RLK46667.1"/>
    </source>
</evidence>
<feature type="transmembrane region" description="Helical" evidence="7">
    <location>
        <begin position="139"/>
        <end position="163"/>
    </location>
</feature>
<keyword evidence="3 7" id="KW-0812">Transmembrane</keyword>
<comment type="subcellular location">
    <subcellularLocation>
        <location evidence="1">Membrane</location>
        <topology evidence="1">Multi-pass membrane protein</topology>
    </subcellularLocation>
</comment>
<evidence type="ECO:0000256" key="3">
    <source>
        <dbReference type="ARBA" id="ARBA00022692"/>
    </source>
</evidence>
<comment type="caution">
    <text evidence="9">The sequence shown here is derived from an EMBL/GenBank/DDBJ whole genome shotgun (WGS) entry which is preliminary data.</text>
</comment>
<keyword evidence="2" id="KW-0813">Transport</keyword>
<feature type="transmembrane region" description="Helical" evidence="7">
    <location>
        <begin position="94"/>
        <end position="127"/>
    </location>
</feature>
<dbReference type="InterPro" id="IPR004680">
    <property type="entry name" value="Cit_transptr-like_dom"/>
</dbReference>
<evidence type="ECO:0000256" key="4">
    <source>
        <dbReference type="ARBA" id="ARBA00022737"/>
    </source>
</evidence>
<feature type="transmembrane region" description="Helical" evidence="7">
    <location>
        <begin position="338"/>
        <end position="368"/>
    </location>
</feature>
<dbReference type="AlphaFoldDB" id="A0A498BUT0"/>
<feature type="transmembrane region" description="Helical" evidence="7">
    <location>
        <begin position="466"/>
        <end position="489"/>
    </location>
</feature>
<dbReference type="Pfam" id="PF02080">
    <property type="entry name" value="TrkA_C"/>
    <property type="match status" value="1"/>
</dbReference>
<accession>A0A498BUT0</accession>
<evidence type="ECO:0000256" key="2">
    <source>
        <dbReference type="ARBA" id="ARBA00022448"/>
    </source>
</evidence>
<evidence type="ECO:0000259" key="8">
    <source>
        <dbReference type="PROSITE" id="PS51202"/>
    </source>
</evidence>
<feature type="transmembrane region" description="Helical" evidence="7">
    <location>
        <begin position="380"/>
        <end position="401"/>
    </location>
</feature>
<evidence type="ECO:0000256" key="6">
    <source>
        <dbReference type="ARBA" id="ARBA00023136"/>
    </source>
</evidence>
<dbReference type="CDD" id="cd01115">
    <property type="entry name" value="SLC13_permease"/>
    <property type="match status" value="1"/>
</dbReference>
<dbReference type="InterPro" id="IPR036721">
    <property type="entry name" value="RCK_C_sf"/>
</dbReference>
<sequence length="526" mass="53698">MGRMDAATWTFVILGVAVVAFVSGKIPLGIVAIGVSLSLWATGILSLNQALAGFGDPTVIFIATLFVVSEALDATGVTAWIGNQVVSRAGRGRARLTVIVCLMVAVLSAFISINGAVAALLPVVVVVAMRAGLAPSKLLIPLAFAASAGSLLTLTGTPVNIVVSEAAAGAGAREFSFFEFALAGLPLVVLTTLVVALLGGRLLPDRAAEHFGGAPDASDYAHALRSSYRVDDATGALFTSKEGVAEVLVAPRSTLIGRTASAGMTTRDENLVILAVRRDDDATPAAGPLVLRAGDAVLVRGPWAALTSYVDSPDVIAVTPPQALQRAVPLGRGAKRALVVLGVMVLLLATGVVPPAVAGLLAVSALVLMRVVTVPQAYRAVSWTTVVLIAGMVPLSAAFTSSGAADIVAGGVIAAIGDHSPYLALLVLCVITMVFGQFISNVATVLVVVPIALAVAGGMGLSPLPFMMALTVAGAAAFLTPVATPANLMVMQPAGYRFGDYWKLGVPLMLVFLAVAVLYVPLIWPF</sequence>
<reference evidence="9 10" key="1">
    <citation type="journal article" date="2015" name="Stand. Genomic Sci.">
        <title>Genomic Encyclopedia of Bacterial and Archaeal Type Strains, Phase III: the genomes of soil and plant-associated and newly described type strains.</title>
        <authorList>
            <person name="Whitman W.B."/>
            <person name="Woyke T."/>
            <person name="Klenk H.P."/>
            <person name="Zhou Y."/>
            <person name="Lilburn T.G."/>
            <person name="Beck B.J."/>
            <person name="De Vos P."/>
            <person name="Vandamme P."/>
            <person name="Eisen J.A."/>
            <person name="Garrity G."/>
            <person name="Hugenholtz P."/>
            <person name="Kyrpides N.C."/>
        </authorList>
    </citation>
    <scope>NUCLEOTIDE SEQUENCE [LARGE SCALE GENOMIC DNA]</scope>
    <source>
        <strain evidence="9 10">S2T63</strain>
    </source>
</reference>
<dbReference type="GO" id="GO:0005886">
    <property type="term" value="C:plasma membrane"/>
    <property type="evidence" value="ECO:0007669"/>
    <property type="project" value="TreeGrafter"/>
</dbReference>
<keyword evidence="4" id="KW-0677">Repeat</keyword>
<feature type="transmembrane region" description="Helical" evidence="7">
    <location>
        <begin position="407"/>
        <end position="431"/>
    </location>
</feature>
<dbReference type="PROSITE" id="PS51202">
    <property type="entry name" value="RCK_C"/>
    <property type="match status" value="1"/>
</dbReference>
<dbReference type="GO" id="GO:0006813">
    <property type="term" value="P:potassium ion transport"/>
    <property type="evidence" value="ECO:0007669"/>
    <property type="project" value="InterPro"/>
</dbReference>
<feature type="transmembrane region" description="Helical" evidence="7">
    <location>
        <begin position="438"/>
        <end position="460"/>
    </location>
</feature>
<keyword evidence="6 7" id="KW-0472">Membrane</keyword>
<dbReference type="InterPro" id="IPR006037">
    <property type="entry name" value="RCK_C"/>
</dbReference>
<protein>
    <submittedName>
        <fullName evidence="9">Di/tricarboxylate transporter</fullName>
    </submittedName>
</protein>
<dbReference type="Gene3D" id="3.30.70.1450">
    <property type="entry name" value="Regulator of K+ conductance, C-terminal domain"/>
    <property type="match status" value="1"/>
</dbReference>
<name>A0A498BUT0_9MICO</name>
<dbReference type="PANTHER" id="PTHR43652:SF2">
    <property type="entry name" value="BASIC AMINO ACID ANTIPORTER YFCC-RELATED"/>
    <property type="match status" value="1"/>
</dbReference>
<dbReference type="Pfam" id="PF03600">
    <property type="entry name" value="CitMHS"/>
    <property type="match status" value="1"/>
</dbReference>
<dbReference type="Proteomes" id="UP000273158">
    <property type="component" value="Unassembled WGS sequence"/>
</dbReference>
<keyword evidence="10" id="KW-1185">Reference proteome</keyword>
<gene>
    <name evidence="9" type="ORF">C7474_2852</name>
</gene>
<organism evidence="9 10">
    <name type="scientific">Microbacterium telephonicum</name>
    <dbReference type="NCBI Taxonomy" id="1714841"/>
    <lineage>
        <taxon>Bacteria</taxon>
        <taxon>Bacillati</taxon>
        <taxon>Actinomycetota</taxon>
        <taxon>Actinomycetes</taxon>
        <taxon>Micrococcales</taxon>
        <taxon>Microbacteriaceae</taxon>
        <taxon>Microbacterium</taxon>
    </lineage>
</organism>
<evidence type="ECO:0000256" key="7">
    <source>
        <dbReference type="SAM" id="Phobius"/>
    </source>
</evidence>
<feature type="transmembrane region" description="Helical" evidence="7">
    <location>
        <begin position="501"/>
        <end position="524"/>
    </location>
</feature>
<feature type="domain" description="RCK C-terminal" evidence="8">
    <location>
        <begin position="230"/>
        <end position="315"/>
    </location>
</feature>
<dbReference type="GO" id="GO:0008324">
    <property type="term" value="F:monoatomic cation transmembrane transporter activity"/>
    <property type="evidence" value="ECO:0007669"/>
    <property type="project" value="InterPro"/>
</dbReference>
<feature type="transmembrane region" description="Helical" evidence="7">
    <location>
        <begin position="59"/>
        <end position="82"/>
    </location>
</feature>
<proteinExistence type="predicted"/>
<dbReference type="EMBL" id="RCDB01000004">
    <property type="protein sequence ID" value="RLK46667.1"/>
    <property type="molecule type" value="Genomic_DNA"/>
</dbReference>
<evidence type="ECO:0000256" key="1">
    <source>
        <dbReference type="ARBA" id="ARBA00004141"/>
    </source>
</evidence>
<evidence type="ECO:0000256" key="5">
    <source>
        <dbReference type="ARBA" id="ARBA00022989"/>
    </source>
</evidence>
<keyword evidence="5 7" id="KW-1133">Transmembrane helix</keyword>
<dbReference type="InterPro" id="IPR051679">
    <property type="entry name" value="DASS-Related_Transporters"/>
</dbReference>
<dbReference type="SUPFAM" id="SSF116726">
    <property type="entry name" value="TrkA C-terminal domain-like"/>
    <property type="match status" value="1"/>
</dbReference>
<dbReference type="PANTHER" id="PTHR43652">
    <property type="entry name" value="BASIC AMINO ACID ANTIPORTER YFCC-RELATED"/>
    <property type="match status" value="1"/>
</dbReference>
<evidence type="ECO:0000313" key="10">
    <source>
        <dbReference type="Proteomes" id="UP000273158"/>
    </source>
</evidence>
<feature type="transmembrane region" description="Helical" evidence="7">
    <location>
        <begin position="175"/>
        <end position="198"/>
    </location>
</feature>